<keyword evidence="4" id="KW-1185">Reference proteome</keyword>
<dbReference type="Proteomes" id="UP000313359">
    <property type="component" value="Unassembled WGS sequence"/>
</dbReference>
<keyword evidence="2" id="KW-1133">Transmembrane helix</keyword>
<dbReference type="AlphaFoldDB" id="A0A5C2S6D5"/>
<evidence type="ECO:0000313" key="3">
    <source>
        <dbReference type="EMBL" id="RPD58649.1"/>
    </source>
</evidence>
<reference evidence="3" key="1">
    <citation type="journal article" date="2018" name="Genome Biol. Evol.">
        <title>Genomics and development of Lentinus tigrinus, a white-rot wood-decaying mushroom with dimorphic fruiting bodies.</title>
        <authorList>
            <person name="Wu B."/>
            <person name="Xu Z."/>
            <person name="Knudson A."/>
            <person name="Carlson A."/>
            <person name="Chen N."/>
            <person name="Kovaka S."/>
            <person name="LaButti K."/>
            <person name="Lipzen A."/>
            <person name="Pennachio C."/>
            <person name="Riley R."/>
            <person name="Schakwitz W."/>
            <person name="Umezawa K."/>
            <person name="Ohm R.A."/>
            <person name="Grigoriev I.V."/>
            <person name="Nagy L.G."/>
            <person name="Gibbons J."/>
            <person name="Hibbett D."/>
        </authorList>
    </citation>
    <scope>NUCLEOTIDE SEQUENCE [LARGE SCALE GENOMIC DNA]</scope>
    <source>
        <strain evidence="3">ALCF2SS1-6</strain>
    </source>
</reference>
<name>A0A5C2S6D5_9APHY</name>
<keyword evidence="2" id="KW-0472">Membrane</keyword>
<accession>A0A5C2S6D5</accession>
<keyword evidence="2" id="KW-0812">Transmembrane</keyword>
<feature type="region of interest" description="Disordered" evidence="1">
    <location>
        <begin position="113"/>
        <end position="177"/>
    </location>
</feature>
<feature type="compositionally biased region" description="Basic and acidic residues" evidence="1">
    <location>
        <begin position="130"/>
        <end position="146"/>
    </location>
</feature>
<feature type="transmembrane region" description="Helical" evidence="2">
    <location>
        <begin position="20"/>
        <end position="45"/>
    </location>
</feature>
<dbReference type="OrthoDB" id="2754806at2759"/>
<proteinExistence type="predicted"/>
<dbReference type="EMBL" id="ML122274">
    <property type="protein sequence ID" value="RPD58649.1"/>
    <property type="molecule type" value="Genomic_DNA"/>
</dbReference>
<evidence type="ECO:0000256" key="2">
    <source>
        <dbReference type="SAM" id="Phobius"/>
    </source>
</evidence>
<evidence type="ECO:0000313" key="4">
    <source>
        <dbReference type="Proteomes" id="UP000313359"/>
    </source>
</evidence>
<sequence length="177" mass="19438">MDDALGLGNVVRSARKRQAPVLVVFLLLLIVFLLLLVALLVLFVFMSSTPARERKSSTPKWRSSLSTPKRQKPATAVSIVFAQPEQGARLGSAIDKLPAVAVDDAASFMSESSRKRERLNSNASSYISRVEPRSDIPQREPGDVTRKRSKLTMDVEESPSETDAGNGQFLLDVQDLL</sequence>
<protein>
    <submittedName>
        <fullName evidence="3">Uncharacterized protein</fullName>
    </submittedName>
</protein>
<evidence type="ECO:0000256" key="1">
    <source>
        <dbReference type="SAM" id="MobiDB-lite"/>
    </source>
</evidence>
<organism evidence="3 4">
    <name type="scientific">Lentinus tigrinus ALCF2SS1-6</name>
    <dbReference type="NCBI Taxonomy" id="1328759"/>
    <lineage>
        <taxon>Eukaryota</taxon>
        <taxon>Fungi</taxon>
        <taxon>Dikarya</taxon>
        <taxon>Basidiomycota</taxon>
        <taxon>Agaricomycotina</taxon>
        <taxon>Agaricomycetes</taxon>
        <taxon>Polyporales</taxon>
        <taxon>Polyporaceae</taxon>
        <taxon>Lentinus</taxon>
    </lineage>
</organism>
<gene>
    <name evidence="3" type="ORF">L227DRAFT_183523</name>
</gene>